<comment type="caution">
    <text evidence="2">The sequence shown here is derived from an EMBL/GenBank/DDBJ whole genome shotgun (WGS) entry which is preliminary data.</text>
</comment>
<protein>
    <submittedName>
        <fullName evidence="2">Head-tail adaptor protein</fullName>
    </submittedName>
</protein>
<proteinExistence type="predicted"/>
<sequence length="113" mass="11857">MPPPYPLGKTVTILRPGPPSRDAHGNKVPGPDVPTPVEGCAVWARGSQENTDARDQVTIGLSVVMPHGTDVRATDRIKVAGVIYEIDGEPGVHESPLTGSRMGVQVALTRVTG</sequence>
<dbReference type="Proteomes" id="UP000323505">
    <property type="component" value="Unassembled WGS sequence"/>
</dbReference>
<evidence type="ECO:0000256" key="1">
    <source>
        <dbReference type="SAM" id="MobiDB-lite"/>
    </source>
</evidence>
<keyword evidence="3" id="KW-1185">Reference proteome</keyword>
<dbReference type="RefSeq" id="WP_148765543.1">
    <property type="nucleotide sequence ID" value="NZ_VSRQ01000007.1"/>
</dbReference>
<gene>
    <name evidence="2" type="ORF">FXF68_31250</name>
</gene>
<organism evidence="2 3">
    <name type="scientific">Actinomadura decatromicini</name>
    <dbReference type="NCBI Taxonomy" id="2604572"/>
    <lineage>
        <taxon>Bacteria</taxon>
        <taxon>Bacillati</taxon>
        <taxon>Actinomycetota</taxon>
        <taxon>Actinomycetes</taxon>
        <taxon>Streptosporangiales</taxon>
        <taxon>Thermomonosporaceae</taxon>
        <taxon>Actinomadura</taxon>
    </lineage>
</organism>
<evidence type="ECO:0000313" key="3">
    <source>
        <dbReference type="Proteomes" id="UP000323505"/>
    </source>
</evidence>
<reference evidence="2 3" key="1">
    <citation type="submission" date="2019-08" db="EMBL/GenBank/DDBJ databases">
        <title>Actinomadura sp. nov. CYP1-5 isolated from mountain soil.</title>
        <authorList>
            <person name="Songsumanus A."/>
            <person name="Kuncharoen N."/>
            <person name="Kudo T."/>
            <person name="Yuki M."/>
            <person name="Igarashi Y."/>
            <person name="Tanasupawat S."/>
        </authorList>
    </citation>
    <scope>NUCLEOTIDE SEQUENCE [LARGE SCALE GENOMIC DNA]</scope>
    <source>
        <strain evidence="2 3">CYP1-5</strain>
    </source>
</reference>
<accession>A0A5D3FB44</accession>
<name>A0A5D3FB44_9ACTN</name>
<dbReference type="EMBL" id="VSRQ01000007">
    <property type="protein sequence ID" value="TYK45158.1"/>
    <property type="molecule type" value="Genomic_DNA"/>
</dbReference>
<feature type="region of interest" description="Disordered" evidence="1">
    <location>
        <begin position="1"/>
        <end position="36"/>
    </location>
</feature>
<dbReference type="AlphaFoldDB" id="A0A5D3FB44"/>
<evidence type="ECO:0000313" key="2">
    <source>
        <dbReference type="EMBL" id="TYK45158.1"/>
    </source>
</evidence>